<reference evidence="2 3" key="1">
    <citation type="journal article" date="1990" name="J. Gen. Microbiol.">
        <title>Further biological and molecular characterization of actinophage VWB.</title>
        <authorList>
            <person name="Anne J."/>
            <person name="Van Mellaert L."/>
            <person name="Decock B."/>
            <person name="Van Damme J."/>
            <person name="Van Aerschot A."/>
            <person name="Herdewijn P."/>
            <person name="Eyssen H."/>
        </authorList>
    </citation>
    <scope>NUCLEOTIDE SEQUENCE [LARGE SCALE GENOMIC DNA]</scope>
</reference>
<proteinExistence type="predicted"/>
<keyword evidence="3" id="KW-1185">Reference proteome</keyword>
<sequence length="78" mass="8637">MTRIEGGAMSNPIVVVNPPDPQDGGRTVRIDGEISGRAFKFEDLIEFLRRAGWLEESGWPEIEWRGGGPEEWPGAPTD</sequence>
<protein>
    <submittedName>
        <fullName evidence="2">Uncharacterized protein</fullName>
    </submittedName>
</protein>
<accession>Q6VY69</accession>
<organism evidence="2 3">
    <name type="scientific">Streptomyces phage VWB</name>
    <dbReference type="NCBI Taxonomy" id="10702"/>
    <lineage>
        <taxon>Viruses</taxon>
        <taxon>Duplodnaviria</taxon>
        <taxon>Heunggongvirae</taxon>
        <taxon>Uroviricota</taxon>
        <taxon>Caudoviricetes</taxon>
        <taxon>Veewebvirus</taxon>
        <taxon>Veewebvirus vwb</taxon>
    </lineage>
</organism>
<evidence type="ECO:0000313" key="2">
    <source>
        <dbReference type="EMBL" id="AAR29710.1"/>
    </source>
</evidence>
<dbReference type="GeneID" id="2732808"/>
<dbReference type="KEGG" id="vg:2732808"/>
<dbReference type="Proteomes" id="UP000001708">
    <property type="component" value="Segment"/>
</dbReference>
<evidence type="ECO:0000313" key="3">
    <source>
        <dbReference type="Proteomes" id="UP000001708"/>
    </source>
</evidence>
<dbReference type="RefSeq" id="NP_958262.1">
    <property type="nucleotide sequence ID" value="NC_005345.2"/>
</dbReference>
<feature type="region of interest" description="Disordered" evidence="1">
    <location>
        <begin position="1"/>
        <end position="29"/>
    </location>
</feature>
<name>Q6VY69_9CAUD</name>
<reference evidence="2 3" key="2">
    <citation type="journal article" date="1995" name="Arch. Virol.">
        <title>Analysis of the open reading frames of the main capsid proteins of actinophage VWB.</title>
        <authorList>
            <person name="Anne J."/>
            <person name="Fiten P."/>
            <person name="Van Mellaert L."/>
            <person name="Joris B."/>
            <person name="Opdenakker G."/>
            <person name="Eyssen H."/>
        </authorList>
    </citation>
    <scope>NUCLEOTIDE SEQUENCE [LARGE SCALE GENOMIC DNA]</scope>
</reference>
<evidence type="ECO:0000256" key="1">
    <source>
        <dbReference type="SAM" id="MobiDB-lite"/>
    </source>
</evidence>
<dbReference type="EMBL" id="AY320035">
    <property type="protein sequence ID" value="AAR29710.1"/>
    <property type="molecule type" value="Genomic_DNA"/>
</dbReference>
<reference evidence="2 3" key="4">
    <citation type="journal article" date="2005" name="Virology">
        <title>Complete genomic nucleotide sequence and analysis of the temperate bacteriophage VWB.</title>
        <authorList>
            <person name="Van Dessel W."/>
            <person name="Van Mellaert L."/>
            <person name="Liesegang H."/>
            <person name="Raasch C."/>
            <person name="De Keersmaeker S."/>
            <person name="Geukens N."/>
            <person name="Lammertyn E."/>
            <person name="Streit W."/>
            <person name="Anne J."/>
        </authorList>
    </citation>
    <scope>NUCLEOTIDE SEQUENCE [LARGE SCALE GENOMIC DNA]</scope>
</reference>
<reference evidence="2 3" key="3">
    <citation type="journal article" date="1998" name="Microbiology">
        <title>Site-specific integration of bacteriophage VWB genome into Streptomyces venezuelae and construction of a VWB-based integrative vector.</title>
        <authorList>
            <person name="Van Mellaert L."/>
            <person name="Mei L."/>
            <person name="Lammertyn E."/>
            <person name="Schacht S."/>
            <person name="Anne J."/>
        </authorList>
    </citation>
    <scope>NUCLEOTIDE SEQUENCE [LARGE SCALE GENOMIC DNA]</scope>
</reference>